<feature type="compositionally biased region" description="Polar residues" evidence="1">
    <location>
        <begin position="1"/>
        <end position="16"/>
    </location>
</feature>
<dbReference type="EMBL" id="VIIS01001585">
    <property type="protein sequence ID" value="KAF0296019.1"/>
    <property type="molecule type" value="Genomic_DNA"/>
</dbReference>
<organism evidence="2 3">
    <name type="scientific">Amphibalanus amphitrite</name>
    <name type="common">Striped barnacle</name>
    <name type="synonym">Balanus amphitrite</name>
    <dbReference type="NCBI Taxonomy" id="1232801"/>
    <lineage>
        <taxon>Eukaryota</taxon>
        <taxon>Metazoa</taxon>
        <taxon>Ecdysozoa</taxon>
        <taxon>Arthropoda</taxon>
        <taxon>Crustacea</taxon>
        <taxon>Multicrustacea</taxon>
        <taxon>Cirripedia</taxon>
        <taxon>Thoracica</taxon>
        <taxon>Thoracicalcarea</taxon>
        <taxon>Balanomorpha</taxon>
        <taxon>Balanoidea</taxon>
        <taxon>Balanidae</taxon>
        <taxon>Amphibalaninae</taxon>
        <taxon>Amphibalanus</taxon>
    </lineage>
</organism>
<dbReference type="AlphaFoldDB" id="A0A6A4VSU0"/>
<dbReference type="OrthoDB" id="6077919at2759"/>
<proteinExistence type="predicted"/>
<comment type="caution">
    <text evidence="2">The sequence shown here is derived from an EMBL/GenBank/DDBJ whole genome shotgun (WGS) entry which is preliminary data.</text>
</comment>
<protein>
    <submittedName>
        <fullName evidence="2">Uncharacterized protein</fullName>
    </submittedName>
</protein>
<name>A0A6A4VSU0_AMPAM</name>
<feature type="region of interest" description="Disordered" evidence="1">
    <location>
        <begin position="1"/>
        <end position="28"/>
    </location>
</feature>
<gene>
    <name evidence="2" type="ORF">FJT64_006482</name>
</gene>
<keyword evidence="3" id="KW-1185">Reference proteome</keyword>
<dbReference type="Proteomes" id="UP000440578">
    <property type="component" value="Unassembled WGS sequence"/>
</dbReference>
<evidence type="ECO:0000313" key="3">
    <source>
        <dbReference type="Proteomes" id="UP000440578"/>
    </source>
</evidence>
<evidence type="ECO:0000313" key="2">
    <source>
        <dbReference type="EMBL" id="KAF0296019.1"/>
    </source>
</evidence>
<accession>A0A6A4VSU0</accession>
<evidence type="ECO:0000256" key="1">
    <source>
        <dbReference type="SAM" id="MobiDB-lite"/>
    </source>
</evidence>
<sequence length="254" mass="26367">MKLYPQTSPDSVQAWSQEDFGYEPTDSKAGLQSALDTIFRSQSPVPSSSSAQCAAASSSSFAELKPVPPLKALTQCDFVGSSVEPAGSPGGYYPAPEPGPGTPDLVSTTTSGMGELPEALPLKTEVTESVMMKPAETCGIDNYLPNDMVDDDFASIIGTAMVDPQLAVPESMDLGSFTSSDMHDLEAWIEGQSQAQLRYSAASSAGLGGQPQQVHTTVPYSTSSPMLQNLLAGNGCAPTVCNVRLPGPSPANGL</sequence>
<reference evidence="2 3" key="1">
    <citation type="submission" date="2019-07" db="EMBL/GenBank/DDBJ databases">
        <title>Draft genome assembly of a fouling barnacle, Amphibalanus amphitrite (Darwin, 1854): The first reference genome for Thecostraca.</title>
        <authorList>
            <person name="Kim W."/>
        </authorList>
    </citation>
    <scope>NUCLEOTIDE SEQUENCE [LARGE SCALE GENOMIC DNA]</scope>
    <source>
        <strain evidence="2">SNU_AA5</strain>
        <tissue evidence="2">Soma without cirri and trophi</tissue>
    </source>
</reference>